<feature type="compositionally biased region" description="Basic and acidic residues" evidence="1">
    <location>
        <begin position="394"/>
        <end position="403"/>
    </location>
</feature>
<organism evidence="3 4">
    <name type="scientific">[Emmonsia] crescens</name>
    <dbReference type="NCBI Taxonomy" id="73230"/>
    <lineage>
        <taxon>Eukaryota</taxon>
        <taxon>Fungi</taxon>
        <taxon>Dikarya</taxon>
        <taxon>Ascomycota</taxon>
        <taxon>Pezizomycotina</taxon>
        <taxon>Eurotiomycetes</taxon>
        <taxon>Eurotiomycetidae</taxon>
        <taxon>Onygenales</taxon>
        <taxon>Ajellomycetaceae</taxon>
        <taxon>Emergomyces</taxon>
    </lineage>
</organism>
<feature type="region of interest" description="Disordered" evidence="1">
    <location>
        <begin position="48"/>
        <end position="102"/>
    </location>
</feature>
<dbReference type="AlphaFoldDB" id="A0A2B7ZCD0"/>
<comment type="caution">
    <text evidence="3">The sequence shown here is derived from an EMBL/GenBank/DDBJ whole genome shotgun (WGS) entry which is preliminary data.</text>
</comment>
<gene>
    <name evidence="3" type="ORF">GX50_06436</name>
</gene>
<dbReference type="SUPFAM" id="SSF55729">
    <property type="entry name" value="Acyl-CoA N-acyltransferases (Nat)"/>
    <property type="match status" value="1"/>
</dbReference>
<feature type="compositionally biased region" description="Basic and acidic residues" evidence="1">
    <location>
        <begin position="411"/>
        <end position="420"/>
    </location>
</feature>
<protein>
    <recommendedName>
        <fullName evidence="2">N-acetyltransferase domain-containing protein</fullName>
    </recommendedName>
</protein>
<feature type="compositionally biased region" description="Polar residues" evidence="1">
    <location>
        <begin position="375"/>
        <end position="386"/>
    </location>
</feature>
<name>A0A2B7ZCD0_9EURO</name>
<feature type="region of interest" description="Disordered" evidence="1">
    <location>
        <begin position="158"/>
        <end position="190"/>
    </location>
</feature>
<dbReference type="InterPro" id="IPR000182">
    <property type="entry name" value="GNAT_dom"/>
</dbReference>
<feature type="domain" description="N-acetyltransferase" evidence="2">
    <location>
        <begin position="593"/>
        <end position="766"/>
    </location>
</feature>
<keyword evidence="4" id="KW-1185">Reference proteome</keyword>
<evidence type="ECO:0000259" key="2">
    <source>
        <dbReference type="PROSITE" id="PS51186"/>
    </source>
</evidence>
<dbReference type="Gene3D" id="3.40.630.30">
    <property type="match status" value="1"/>
</dbReference>
<evidence type="ECO:0000256" key="1">
    <source>
        <dbReference type="SAM" id="MobiDB-lite"/>
    </source>
</evidence>
<feature type="region of interest" description="Disordered" evidence="1">
    <location>
        <begin position="325"/>
        <end position="426"/>
    </location>
</feature>
<sequence length="785" mass="88085">MEGLRVSNHREQLSSADEWSEILTSFRTFQSTSQSKYKTIRKFPYEAPQTLSPKKDNTGLQTPASQIRSNSAIVNNSIAQRQASQKGDDGLRTPILRGPDTTSPVNSDIVIANPVALDASSKDTVGHGKKAIPKAEEVTSSGHCSSQRQSPVIKVHPASDTVSDLEAKKAKATPKKPTQEMTVLSPSPADGSDEVLLWQYKKYATGSPTAPGSPTPSLNEQQAALAVQSLRQNFNARSSATTNYSSVNLPNQARGHGSFSFNRGVQEALTSPGPPKFPQLARTREKKPPMILNSPNEASVGAGAVKKSDINDKLERLQREEKWKIGQQARGIDVHATKGPSPLDFARQGEGNDPKSPVAKEISRALTQRDILALSPSSRNYQTGRNSYDDAEPENGRSSDMVEYRTPSSERSSDYSEQNHKTQLIPGGANFSMSVVDWQHRPWDSHSGQEFTQRFKKWLKTVSEMDRICVDTTSKEFNNPNLHTRGHSMVAFQTKSPIAYLDLTDKESAAHVHETARGYIHNWNARLVRERQEVRWKKQKMAMQMQLSLQYRQPLAIELNPHAPKVNLYLRPIEKKDLPGLLSLFNWCIQNTVRCVDLEPLSLENLQDRIDECEREKLPALVAVEQKPRLGHALNDEKEEILGCILASDFTGPASINRYTAELELFVEPKCYRLGVGRCLVDKLLEICDPDYRPNQGYHFDCASAQADVYRAGKNRQLARLIFILHYVADDNSDYKWTKEWLERRFGFEEQALLKGTGFKWGKWLNSSYLVRSIRYTPEGAEVVR</sequence>
<dbReference type="Proteomes" id="UP000226031">
    <property type="component" value="Unassembled WGS sequence"/>
</dbReference>
<dbReference type="InterPro" id="IPR016181">
    <property type="entry name" value="Acyl_CoA_acyltransferase"/>
</dbReference>
<dbReference type="PROSITE" id="PS51186">
    <property type="entry name" value="GNAT"/>
    <property type="match status" value="1"/>
</dbReference>
<accession>A0A2B7ZCD0</accession>
<dbReference type="VEuPathDB" id="FungiDB:EMCG_01544"/>
<proteinExistence type="predicted"/>
<dbReference type="GO" id="GO:0016747">
    <property type="term" value="F:acyltransferase activity, transferring groups other than amino-acyl groups"/>
    <property type="evidence" value="ECO:0007669"/>
    <property type="project" value="InterPro"/>
</dbReference>
<evidence type="ECO:0000313" key="4">
    <source>
        <dbReference type="Proteomes" id="UP000226031"/>
    </source>
</evidence>
<reference evidence="3 4" key="1">
    <citation type="submission" date="2017-10" db="EMBL/GenBank/DDBJ databases">
        <title>Comparative genomics in systemic dimorphic fungi from Ajellomycetaceae.</title>
        <authorList>
            <person name="Munoz J.F."/>
            <person name="Mcewen J.G."/>
            <person name="Clay O.K."/>
            <person name="Cuomo C.A."/>
        </authorList>
    </citation>
    <scope>NUCLEOTIDE SEQUENCE [LARGE SCALE GENOMIC DNA]</scope>
    <source>
        <strain evidence="3 4">UAMH4076</strain>
    </source>
</reference>
<feature type="compositionally biased region" description="Polar residues" evidence="1">
    <location>
        <begin position="58"/>
        <end position="85"/>
    </location>
</feature>
<dbReference type="EMBL" id="PDND01000155">
    <property type="protein sequence ID" value="PGH30808.1"/>
    <property type="molecule type" value="Genomic_DNA"/>
</dbReference>
<evidence type="ECO:0000313" key="3">
    <source>
        <dbReference type="EMBL" id="PGH30808.1"/>
    </source>
</evidence>